<dbReference type="RefSeq" id="WP_344966369.1">
    <property type="nucleotide sequence ID" value="NZ_BAABDD010000001.1"/>
</dbReference>
<name>A0ABP7EWT4_9ACTN</name>
<feature type="compositionally biased region" description="Polar residues" evidence="5">
    <location>
        <begin position="207"/>
        <end position="219"/>
    </location>
</feature>
<gene>
    <name evidence="7" type="ORF">GCM10022402_02480</name>
</gene>
<feature type="region of interest" description="Disordered" evidence="5">
    <location>
        <begin position="187"/>
        <end position="219"/>
    </location>
</feature>
<dbReference type="SUPFAM" id="SSF46689">
    <property type="entry name" value="Homeodomain-like"/>
    <property type="match status" value="1"/>
</dbReference>
<dbReference type="PROSITE" id="PS50977">
    <property type="entry name" value="HTH_TETR_2"/>
    <property type="match status" value="1"/>
</dbReference>
<feature type="domain" description="HTH tetR-type" evidence="6">
    <location>
        <begin position="3"/>
        <end position="63"/>
    </location>
</feature>
<dbReference type="EMBL" id="BAABDD010000001">
    <property type="protein sequence ID" value="GAA3725325.1"/>
    <property type="molecule type" value="Genomic_DNA"/>
</dbReference>
<keyword evidence="1" id="KW-0805">Transcription regulation</keyword>
<accession>A0ABP7EWT4</accession>
<evidence type="ECO:0000256" key="2">
    <source>
        <dbReference type="ARBA" id="ARBA00023125"/>
    </source>
</evidence>
<evidence type="ECO:0000313" key="8">
    <source>
        <dbReference type="Proteomes" id="UP001500908"/>
    </source>
</evidence>
<dbReference type="PANTHER" id="PTHR30055:SF220">
    <property type="entry name" value="TETR-FAMILY REGULATORY PROTEIN"/>
    <property type="match status" value="1"/>
</dbReference>
<evidence type="ECO:0000256" key="5">
    <source>
        <dbReference type="SAM" id="MobiDB-lite"/>
    </source>
</evidence>
<dbReference type="Pfam" id="PF00440">
    <property type="entry name" value="TetR_N"/>
    <property type="match status" value="1"/>
</dbReference>
<dbReference type="InterPro" id="IPR025996">
    <property type="entry name" value="MT1864/Rv1816-like_C"/>
</dbReference>
<evidence type="ECO:0000256" key="4">
    <source>
        <dbReference type="PROSITE-ProRule" id="PRU00335"/>
    </source>
</evidence>
<dbReference type="Pfam" id="PF13305">
    <property type="entry name" value="TetR_C_33"/>
    <property type="match status" value="1"/>
</dbReference>
<reference evidence="8" key="1">
    <citation type="journal article" date="2019" name="Int. J. Syst. Evol. Microbiol.">
        <title>The Global Catalogue of Microorganisms (GCM) 10K type strain sequencing project: providing services to taxonomists for standard genome sequencing and annotation.</title>
        <authorList>
            <consortium name="The Broad Institute Genomics Platform"/>
            <consortium name="The Broad Institute Genome Sequencing Center for Infectious Disease"/>
            <person name="Wu L."/>
            <person name="Ma J."/>
        </authorList>
    </citation>
    <scope>NUCLEOTIDE SEQUENCE [LARGE SCALE GENOMIC DNA]</scope>
    <source>
        <strain evidence="8">JCM 17137</strain>
    </source>
</reference>
<protein>
    <submittedName>
        <fullName evidence="7">TetR/AcrR family transcriptional regulator</fullName>
    </submittedName>
</protein>
<feature type="DNA-binding region" description="H-T-H motif" evidence="4">
    <location>
        <begin position="26"/>
        <end position="45"/>
    </location>
</feature>
<keyword evidence="3" id="KW-0804">Transcription</keyword>
<dbReference type="PRINTS" id="PR00455">
    <property type="entry name" value="HTHTETR"/>
</dbReference>
<dbReference type="InterPro" id="IPR036271">
    <property type="entry name" value="Tet_transcr_reg_TetR-rel_C_sf"/>
</dbReference>
<comment type="caution">
    <text evidence="7">The sequence shown here is derived from an EMBL/GenBank/DDBJ whole genome shotgun (WGS) entry which is preliminary data.</text>
</comment>
<evidence type="ECO:0000256" key="3">
    <source>
        <dbReference type="ARBA" id="ARBA00023163"/>
    </source>
</evidence>
<dbReference type="InterPro" id="IPR001647">
    <property type="entry name" value="HTH_TetR"/>
</dbReference>
<dbReference type="Proteomes" id="UP001500908">
    <property type="component" value="Unassembled WGS sequence"/>
</dbReference>
<dbReference type="InterPro" id="IPR009057">
    <property type="entry name" value="Homeodomain-like_sf"/>
</dbReference>
<sequence length="219" mass="23293">MTQSTRDALIASATRLMDEGGLDAVTLREVGRLTGVSHMAPYKHFSSKEELLAAVAAQELQQLRASIAEAGHHHRSSTATLRTVMQGYVAWALAHPARFKLVFGAWTQRSKELDDAVTATRTALVEVVAADQRAGLLPEGDCKRLASLVLALAHGAVDLTLAEPVSPRPAGQTSPEELVDDMFDRLNTDAETVPREQAGPCGDAAGNQATRSASTLGSR</sequence>
<evidence type="ECO:0000313" key="7">
    <source>
        <dbReference type="EMBL" id="GAA3725325.1"/>
    </source>
</evidence>
<keyword evidence="2 4" id="KW-0238">DNA-binding</keyword>
<evidence type="ECO:0000259" key="6">
    <source>
        <dbReference type="PROSITE" id="PS50977"/>
    </source>
</evidence>
<dbReference type="InterPro" id="IPR050109">
    <property type="entry name" value="HTH-type_TetR-like_transc_reg"/>
</dbReference>
<dbReference type="SUPFAM" id="SSF48498">
    <property type="entry name" value="Tetracyclin repressor-like, C-terminal domain"/>
    <property type="match status" value="1"/>
</dbReference>
<proteinExistence type="predicted"/>
<dbReference type="Gene3D" id="1.10.357.10">
    <property type="entry name" value="Tetracycline Repressor, domain 2"/>
    <property type="match status" value="1"/>
</dbReference>
<keyword evidence="8" id="KW-1185">Reference proteome</keyword>
<dbReference type="PANTHER" id="PTHR30055">
    <property type="entry name" value="HTH-TYPE TRANSCRIPTIONAL REGULATOR RUTR"/>
    <property type="match status" value="1"/>
</dbReference>
<evidence type="ECO:0000256" key="1">
    <source>
        <dbReference type="ARBA" id="ARBA00023015"/>
    </source>
</evidence>
<organism evidence="7 8">
    <name type="scientific">Salinactinospora qingdaonensis</name>
    <dbReference type="NCBI Taxonomy" id="702744"/>
    <lineage>
        <taxon>Bacteria</taxon>
        <taxon>Bacillati</taxon>
        <taxon>Actinomycetota</taxon>
        <taxon>Actinomycetes</taxon>
        <taxon>Streptosporangiales</taxon>
        <taxon>Nocardiopsidaceae</taxon>
        <taxon>Salinactinospora</taxon>
    </lineage>
</organism>